<evidence type="ECO:0000313" key="2">
    <source>
        <dbReference type="EMBL" id="PKW29203.1"/>
    </source>
</evidence>
<evidence type="ECO:0000259" key="1">
    <source>
        <dbReference type="Pfam" id="PF06445"/>
    </source>
</evidence>
<keyword evidence="4" id="KW-1185">Reference proteome</keyword>
<dbReference type="PIRSF" id="PIRSF031644">
    <property type="entry name" value="UCP031644"/>
    <property type="match status" value="1"/>
</dbReference>
<dbReference type="EMBL" id="RCCB01000010">
    <property type="protein sequence ID" value="RLJ35296.1"/>
    <property type="molecule type" value="Genomic_DNA"/>
</dbReference>
<dbReference type="InterPro" id="IPR011256">
    <property type="entry name" value="Reg_factor_effector_dom_sf"/>
</dbReference>
<name>A0A497V7J1_9FLAO</name>
<reference evidence="3 5" key="2">
    <citation type="submission" date="2018-10" db="EMBL/GenBank/DDBJ databases">
        <title>Genomic Encyclopedia of Archaeal and Bacterial Type Strains, Phase II (KMG-II): from individual species to whole genera.</title>
        <authorList>
            <person name="Goeker M."/>
        </authorList>
    </citation>
    <scope>NUCLEOTIDE SEQUENCE [LARGE SCALE GENOMIC DNA]</scope>
    <source>
        <strain evidence="3 5">DSM 21886</strain>
    </source>
</reference>
<dbReference type="InterPro" id="IPR008319">
    <property type="entry name" value="GyrI-like_CCH_Lin2189-like"/>
</dbReference>
<protein>
    <recommendedName>
        <fullName evidence="1">GyrI-like small molecule binding domain-containing protein</fullName>
    </recommendedName>
</protein>
<reference evidence="2 4" key="1">
    <citation type="submission" date="2017-12" db="EMBL/GenBank/DDBJ databases">
        <title>Genomic Encyclopedia of Type Strains, Phase III (KMG-III): the genomes of soil and plant-associated and newly described type strains.</title>
        <authorList>
            <person name="Whitman W."/>
        </authorList>
    </citation>
    <scope>NUCLEOTIDE SEQUENCE [LARGE SCALE GENOMIC DNA]</scope>
    <source>
        <strain evidence="2 4">IP-10</strain>
    </source>
</reference>
<proteinExistence type="predicted"/>
<feature type="domain" description="GyrI-like small molecule binding" evidence="1">
    <location>
        <begin position="125"/>
        <end position="203"/>
    </location>
</feature>
<evidence type="ECO:0000313" key="4">
    <source>
        <dbReference type="Proteomes" id="UP000233767"/>
    </source>
</evidence>
<dbReference type="AlphaFoldDB" id="A0A497V7J1"/>
<dbReference type="EMBL" id="PJND01000007">
    <property type="protein sequence ID" value="PKW29203.1"/>
    <property type="molecule type" value="Genomic_DNA"/>
</dbReference>
<dbReference type="SUPFAM" id="SSF55136">
    <property type="entry name" value="Probable bacterial effector-binding domain"/>
    <property type="match status" value="1"/>
</dbReference>
<organism evidence="3 5">
    <name type="scientific">Flavobacterium lindanitolerans</name>
    <dbReference type="NCBI Taxonomy" id="428988"/>
    <lineage>
        <taxon>Bacteria</taxon>
        <taxon>Pseudomonadati</taxon>
        <taxon>Bacteroidota</taxon>
        <taxon>Flavobacteriia</taxon>
        <taxon>Flavobacteriales</taxon>
        <taxon>Flavobacteriaceae</taxon>
        <taxon>Flavobacterium</taxon>
    </lineage>
</organism>
<dbReference type="Proteomes" id="UP000275027">
    <property type="component" value="Unassembled WGS sequence"/>
</dbReference>
<dbReference type="Pfam" id="PF06445">
    <property type="entry name" value="GyrI-like"/>
    <property type="match status" value="1"/>
</dbReference>
<sequence>MEKLDLTKKYKTYFASKTKPEIVEIEPAQFISLTGKGDPSEKSFSEKIQALYTTAYTIKFMFKQQGKDFTVSKLEGLWWYDERKFVGITMDEAPKAIARSEWEYRLLIRMPEYVSENDIDQAIQAAFAKKKMELVKEIEFFRMNEGKSVQMLHVGPFSKEIETLQEMRKVIEENGFQKNGLHHEIYLSDFNKTEQSKLKTILREPVK</sequence>
<dbReference type="Proteomes" id="UP000233767">
    <property type="component" value="Unassembled WGS sequence"/>
</dbReference>
<accession>A0A497V7J1</accession>
<comment type="caution">
    <text evidence="3">The sequence shown here is derived from an EMBL/GenBank/DDBJ whole genome shotgun (WGS) entry which is preliminary data.</text>
</comment>
<dbReference type="Gene3D" id="3.20.80.10">
    <property type="entry name" value="Regulatory factor, effector binding domain"/>
    <property type="match status" value="1"/>
</dbReference>
<evidence type="ECO:0000313" key="5">
    <source>
        <dbReference type="Proteomes" id="UP000275027"/>
    </source>
</evidence>
<dbReference type="InterPro" id="IPR029442">
    <property type="entry name" value="GyrI-like"/>
</dbReference>
<gene>
    <name evidence="2" type="ORF">B0G92_0833</name>
    <name evidence="3" type="ORF">CLV50_0672</name>
</gene>
<evidence type="ECO:0000313" key="3">
    <source>
        <dbReference type="EMBL" id="RLJ35296.1"/>
    </source>
</evidence>
<dbReference type="RefSeq" id="WP_101471185.1">
    <property type="nucleotide sequence ID" value="NZ_PJND01000007.1"/>
</dbReference>